<dbReference type="GO" id="GO:0005615">
    <property type="term" value="C:extracellular space"/>
    <property type="evidence" value="ECO:0007669"/>
    <property type="project" value="TreeGrafter"/>
</dbReference>
<keyword evidence="4" id="KW-1185">Reference proteome</keyword>
<keyword evidence="1" id="KW-0433">Leucine-rich repeat</keyword>
<evidence type="ECO:0000256" key="1">
    <source>
        <dbReference type="ARBA" id="ARBA00022614"/>
    </source>
</evidence>
<dbReference type="SMART" id="SM00369">
    <property type="entry name" value="LRR_TYP"/>
    <property type="match status" value="8"/>
</dbReference>
<dbReference type="Pfam" id="PF13855">
    <property type="entry name" value="LRR_8"/>
    <property type="match status" value="5"/>
</dbReference>
<dbReference type="PANTHER" id="PTHR45712">
    <property type="entry name" value="AGAP008170-PA"/>
    <property type="match status" value="1"/>
</dbReference>
<name>A0AAV7CC13_ENGPU</name>
<dbReference type="InterPro" id="IPR001611">
    <property type="entry name" value="Leu-rich_rpt"/>
</dbReference>
<evidence type="ECO:0000256" key="2">
    <source>
        <dbReference type="ARBA" id="ARBA00022737"/>
    </source>
</evidence>
<dbReference type="EMBL" id="WNYA01000003">
    <property type="protein sequence ID" value="KAG8582560.1"/>
    <property type="molecule type" value="Genomic_DNA"/>
</dbReference>
<sequence length="434" mass="49480">MASCPRRCSCDSTRTVQCYRVSAVPSNIPATIGKLYISHSKIRHVQVSDFSEMPGLQELVLFSTGIETIENNTFKSLSSLKILELWNNVLTSIPKSLPLKLEVLKCGDNSILSFTDEEFAGLTKLKVLEVQNNLLHTLSFEIFSPLTNLQTLNLDGNGMHTISGVARLPNLRYLNLENNKLMFFYENFFTHFPNLQHLRLAGNQLLKVPPQLPKSLMSLRLERNHIKSVRFRDFKQLENIFDLNLSGNQLFSAEGLQRLDCSSNQISKITVQDMKGLANLKHLFLDNNRMIAFEDKALQWCVHLSNLAMEQNLLTSLPLGLPTTLTRLDLKGNKIDHVTVHNVNHLKHLQVLNLKNNKITSIDDEIVQSLPRLRHLYLDGNPWNCTCSLLKVRRLLLDKGTDIKEGQCAEPPYCRGERWMSSNTMLRICEDPYT</sequence>
<dbReference type="InterPro" id="IPR003591">
    <property type="entry name" value="Leu-rich_rpt_typical-subtyp"/>
</dbReference>
<dbReference type="Proteomes" id="UP000824782">
    <property type="component" value="Unassembled WGS sequence"/>
</dbReference>
<dbReference type="AlphaFoldDB" id="A0AAV7CC13"/>
<evidence type="ECO:0000313" key="4">
    <source>
        <dbReference type="Proteomes" id="UP000824782"/>
    </source>
</evidence>
<accession>A0AAV7CC13</accession>
<dbReference type="InterPro" id="IPR050333">
    <property type="entry name" value="SLRP"/>
</dbReference>
<reference evidence="3" key="1">
    <citation type="thesis" date="2020" institute="ProQuest LLC" country="789 East Eisenhower Parkway, Ann Arbor, MI, USA">
        <title>Comparative Genomics and Chromosome Evolution.</title>
        <authorList>
            <person name="Mudd A.B."/>
        </authorList>
    </citation>
    <scope>NUCLEOTIDE SEQUENCE</scope>
    <source>
        <strain evidence="3">237g6f4</strain>
        <tissue evidence="3">Blood</tissue>
    </source>
</reference>
<keyword evidence="2" id="KW-0677">Repeat</keyword>
<dbReference type="PANTHER" id="PTHR45712:SF30">
    <property type="entry name" value="LRRNT DOMAIN-CONTAINING PROTEIN"/>
    <property type="match status" value="1"/>
</dbReference>
<gene>
    <name evidence="3" type="ORF">GDO81_008108</name>
</gene>
<evidence type="ECO:0000313" key="3">
    <source>
        <dbReference type="EMBL" id="KAG8582560.1"/>
    </source>
</evidence>
<dbReference type="InterPro" id="IPR032675">
    <property type="entry name" value="LRR_dom_sf"/>
</dbReference>
<protein>
    <submittedName>
        <fullName evidence="3">Uncharacterized protein</fullName>
    </submittedName>
</protein>
<dbReference type="PROSITE" id="PS51450">
    <property type="entry name" value="LRR"/>
    <property type="match status" value="3"/>
</dbReference>
<comment type="caution">
    <text evidence="3">The sequence shown here is derived from an EMBL/GenBank/DDBJ whole genome shotgun (WGS) entry which is preliminary data.</text>
</comment>
<organism evidence="3 4">
    <name type="scientific">Engystomops pustulosus</name>
    <name type="common">Tungara frog</name>
    <name type="synonym">Physalaemus pustulosus</name>
    <dbReference type="NCBI Taxonomy" id="76066"/>
    <lineage>
        <taxon>Eukaryota</taxon>
        <taxon>Metazoa</taxon>
        <taxon>Chordata</taxon>
        <taxon>Craniata</taxon>
        <taxon>Vertebrata</taxon>
        <taxon>Euteleostomi</taxon>
        <taxon>Amphibia</taxon>
        <taxon>Batrachia</taxon>
        <taxon>Anura</taxon>
        <taxon>Neobatrachia</taxon>
        <taxon>Hyloidea</taxon>
        <taxon>Leptodactylidae</taxon>
        <taxon>Leiuperinae</taxon>
        <taxon>Engystomops</taxon>
    </lineage>
</organism>
<dbReference type="SMART" id="SM00365">
    <property type="entry name" value="LRR_SD22"/>
    <property type="match status" value="5"/>
</dbReference>
<dbReference type="SUPFAM" id="SSF52058">
    <property type="entry name" value="L domain-like"/>
    <property type="match status" value="2"/>
</dbReference>
<dbReference type="Gene3D" id="3.80.10.10">
    <property type="entry name" value="Ribonuclease Inhibitor"/>
    <property type="match status" value="4"/>
</dbReference>
<proteinExistence type="predicted"/>